<gene>
    <name evidence="2" type="ORF">ABID47_006050</name>
</gene>
<evidence type="ECO:0000313" key="2">
    <source>
        <dbReference type="EMBL" id="MET3549413.1"/>
    </source>
</evidence>
<evidence type="ECO:0000313" key="3">
    <source>
        <dbReference type="Proteomes" id="UP001549098"/>
    </source>
</evidence>
<reference evidence="2 3" key="1">
    <citation type="submission" date="2024-06" db="EMBL/GenBank/DDBJ databases">
        <title>Genomic Encyclopedia of Type Strains, Phase IV (KMG-IV): sequencing the most valuable type-strain genomes for metagenomic binning, comparative biology and taxonomic classification.</title>
        <authorList>
            <person name="Goeker M."/>
        </authorList>
    </citation>
    <scope>NUCLEOTIDE SEQUENCE [LARGE SCALE GENOMIC DNA]</scope>
    <source>
        <strain evidence="2 3">DSM 17253</strain>
    </source>
</reference>
<evidence type="ECO:0000256" key="1">
    <source>
        <dbReference type="SAM" id="Phobius"/>
    </source>
</evidence>
<protein>
    <submittedName>
        <fullName evidence="2">Flp pilus assembly protein CpaB</fullName>
    </submittedName>
</protein>
<proteinExistence type="predicted"/>
<sequence>MNGKKLVILIVLICVVGLIAIYGLIYLIIWFAFNS</sequence>
<keyword evidence="1" id="KW-1133">Transmembrane helix</keyword>
<keyword evidence="1" id="KW-0472">Membrane</keyword>
<dbReference type="Proteomes" id="UP001549098">
    <property type="component" value="Unassembled WGS sequence"/>
</dbReference>
<accession>A0ABV2FCA5</accession>
<dbReference type="EMBL" id="JBEPLV010000008">
    <property type="protein sequence ID" value="MET3549413.1"/>
    <property type="molecule type" value="Genomic_DNA"/>
</dbReference>
<keyword evidence="3" id="KW-1185">Reference proteome</keyword>
<comment type="caution">
    <text evidence="2">The sequence shown here is derived from an EMBL/GenBank/DDBJ whole genome shotgun (WGS) entry which is preliminary data.</text>
</comment>
<name>A0ABV2FCA5_9BACL</name>
<feature type="transmembrane region" description="Helical" evidence="1">
    <location>
        <begin position="7"/>
        <end position="33"/>
    </location>
</feature>
<keyword evidence="1" id="KW-0812">Transmembrane</keyword>
<organism evidence="2 3">
    <name type="scientific">Paenibacillus favisporus</name>
    <dbReference type="NCBI Taxonomy" id="221028"/>
    <lineage>
        <taxon>Bacteria</taxon>
        <taxon>Bacillati</taxon>
        <taxon>Bacillota</taxon>
        <taxon>Bacilli</taxon>
        <taxon>Bacillales</taxon>
        <taxon>Paenibacillaceae</taxon>
        <taxon>Paenibacillus</taxon>
    </lineage>
</organism>